<dbReference type="HOGENOM" id="CLU_048238_1_0_4"/>
<proteinExistence type="predicted"/>
<gene>
    <name evidence="1" type="ordered locus">BAV0270</name>
</gene>
<organism evidence="1 2">
    <name type="scientific">Bordetella avium (strain 197N)</name>
    <dbReference type="NCBI Taxonomy" id="360910"/>
    <lineage>
        <taxon>Bacteria</taxon>
        <taxon>Pseudomonadati</taxon>
        <taxon>Pseudomonadota</taxon>
        <taxon>Betaproteobacteria</taxon>
        <taxon>Burkholderiales</taxon>
        <taxon>Alcaligenaceae</taxon>
        <taxon>Bordetella</taxon>
    </lineage>
</organism>
<keyword evidence="2" id="KW-1185">Reference proteome</keyword>
<dbReference type="AlphaFoldDB" id="Q2L042"/>
<dbReference type="NCBIfam" id="TIGR03347">
    <property type="entry name" value="VI_chp_1"/>
    <property type="match status" value="1"/>
</dbReference>
<dbReference type="PANTHER" id="PTHR35564">
    <property type="match status" value="1"/>
</dbReference>
<protein>
    <recommendedName>
        <fullName evidence="3">Type VI secretion protein</fullName>
    </recommendedName>
</protein>
<dbReference type="Pfam" id="PF06996">
    <property type="entry name" value="T6SS_TssG"/>
    <property type="match status" value="1"/>
</dbReference>
<dbReference type="Proteomes" id="UP000001977">
    <property type="component" value="Chromosome"/>
</dbReference>
<dbReference type="eggNOG" id="COG3520">
    <property type="taxonomic scope" value="Bacteria"/>
</dbReference>
<dbReference type="EMBL" id="AM167904">
    <property type="protein sequence ID" value="CAJ47875.1"/>
    <property type="molecule type" value="Genomic_DNA"/>
</dbReference>
<dbReference type="OrthoDB" id="1523296at2"/>
<dbReference type="RefSeq" id="WP_012415972.1">
    <property type="nucleotide sequence ID" value="NC_010645.1"/>
</dbReference>
<reference evidence="1 2" key="1">
    <citation type="journal article" date="2006" name="J. Bacteriol.">
        <title>Comparison of the genome sequence of the poultry pathogen Bordetella avium with those of B. bronchiseptica, B. pertussis, and B. parapertussis reveals extensive diversity in surface structures associated with host interaction.</title>
        <authorList>
            <person name="Sebaihia M."/>
            <person name="Preston A."/>
            <person name="Maskell D.J."/>
            <person name="Kuzmiak H."/>
            <person name="Connell T.D."/>
            <person name="King N.D."/>
            <person name="Orndorff P.E."/>
            <person name="Miyamoto D.M."/>
            <person name="Thomson N.R."/>
            <person name="Harris D."/>
            <person name="Goble A."/>
            <person name="Lord A."/>
            <person name="Murphy L."/>
            <person name="Quail M.A."/>
            <person name="Rutter S."/>
            <person name="Squares R."/>
            <person name="Squares S."/>
            <person name="Woodward J."/>
            <person name="Parkhill J."/>
            <person name="Temple L.M."/>
        </authorList>
    </citation>
    <scope>NUCLEOTIDE SEQUENCE [LARGE SCALE GENOMIC DNA]</scope>
    <source>
        <strain evidence="1 2">197N</strain>
    </source>
</reference>
<sequence>MSHDLLARPYQFNFFQAVRLLEQMSGKQGGRAVRFRTRVGISFDASDVLAISRNGEGPFELTSNVLCIAGANGPLPLPYTEQVLQARERGDSSASDFLDIFNHRLMLMLFRARRRCYPALLGQGVEAPIWQVLRALTHLPADVEPLGAPASALLAIRTRSLAGLQTLIAERLHLRVRGASMQGGWIALDQATRARLGAASRLSDTALGSRAWNPAAGIALTLMPRHADAFTDVEAQALSAGGEGYRLLVACLRAYLRAPLDVEVRLAPTAGPVTRPRLGWSSWLGKACRQSPRFRLRGVPLHKG</sequence>
<dbReference type="InterPro" id="IPR010732">
    <property type="entry name" value="T6SS_TssG-like"/>
</dbReference>
<dbReference type="PANTHER" id="PTHR35564:SF3">
    <property type="entry name" value="TYPE VI SECRETION SYSTEM BASEPLATE SUBUNIT TSSG"/>
    <property type="match status" value="1"/>
</dbReference>
<evidence type="ECO:0008006" key="3">
    <source>
        <dbReference type="Google" id="ProtNLM"/>
    </source>
</evidence>
<dbReference type="STRING" id="360910.BAV0270"/>
<accession>Q2L042</accession>
<dbReference type="GeneID" id="92936481"/>
<evidence type="ECO:0000313" key="1">
    <source>
        <dbReference type="EMBL" id="CAJ47875.1"/>
    </source>
</evidence>
<evidence type="ECO:0000313" key="2">
    <source>
        <dbReference type="Proteomes" id="UP000001977"/>
    </source>
</evidence>
<dbReference type="KEGG" id="bav:BAV0270"/>
<name>Q2L042_BORA1</name>